<dbReference type="PANTHER" id="PTHR34295:SF1">
    <property type="entry name" value="BIOTIN TRANSPORTER BIOY"/>
    <property type="match status" value="1"/>
</dbReference>
<proteinExistence type="inferred from homology"/>
<dbReference type="PANTHER" id="PTHR34295">
    <property type="entry name" value="BIOTIN TRANSPORTER BIOY"/>
    <property type="match status" value="1"/>
</dbReference>
<comment type="caution">
    <text evidence="4">The sequence shown here is derived from an EMBL/GenBank/DDBJ whole genome shotgun (WGS) entry which is preliminary data.</text>
</comment>
<sequence>MGSELVKTKSRIKTLDMVYISLFSALMMIGANITSFVPFMVIGGVPITLQAFFAVLAGAFLGSRLGAISMAVYAFIGLAGAPVFARFYGGIGQLLSPTFGFIIAFIFTAYITGKIIEKNNKLYSYVIAALLGTAFSYLFGTNWMYAAYKLWAAAPDAFSYKVAWMWMAVPFPKDILLAILAGVFAHRMQGIVKKSS</sequence>
<evidence type="ECO:0000256" key="2">
    <source>
        <dbReference type="PIRNR" id="PIRNR016661"/>
    </source>
</evidence>
<feature type="transmembrane region" description="Helical" evidence="3">
    <location>
        <begin position="94"/>
        <end position="111"/>
    </location>
</feature>
<feature type="transmembrane region" description="Helical" evidence="3">
    <location>
        <begin position="123"/>
        <end position="143"/>
    </location>
</feature>
<reference evidence="4 5" key="1">
    <citation type="submission" date="2021-03" db="EMBL/GenBank/DDBJ databases">
        <title>Antimicrobial resistance genes in bacteria isolated from Japanese honey, and their potential for conferring macrolide and lincosamide resistance in the American foulbrood pathogen Paenibacillus larvae.</title>
        <authorList>
            <person name="Okamoto M."/>
            <person name="Kumagai M."/>
            <person name="Kanamori H."/>
            <person name="Takamatsu D."/>
        </authorList>
    </citation>
    <scope>NUCLEOTIDE SEQUENCE [LARGE SCALE GENOMIC DNA]</scope>
    <source>
        <strain evidence="4 5">J6TS1</strain>
    </source>
</reference>
<feature type="transmembrane region" description="Helical" evidence="3">
    <location>
        <begin position="12"/>
        <end position="33"/>
    </location>
</feature>
<protein>
    <recommendedName>
        <fullName evidence="2">Biotin transporter</fullName>
    </recommendedName>
</protein>
<dbReference type="PIRSF" id="PIRSF016661">
    <property type="entry name" value="BioY"/>
    <property type="match status" value="1"/>
</dbReference>
<dbReference type="EMBL" id="BORJ01000003">
    <property type="protein sequence ID" value="GIN95519.1"/>
    <property type="molecule type" value="Genomic_DNA"/>
</dbReference>
<keyword evidence="2 3" id="KW-0472">Membrane</keyword>
<keyword evidence="5" id="KW-1185">Reference proteome</keyword>
<dbReference type="Gene3D" id="1.10.1760.20">
    <property type="match status" value="1"/>
</dbReference>
<evidence type="ECO:0000313" key="5">
    <source>
        <dbReference type="Proteomes" id="UP000680670"/>
    </source>
</evidence>
<dbReference type="Proteomes" id="UP000680670">
    <property type="component" value="Unassembled WGS sequence"/>
</dbReference>
<comment type="subcellular location">
    <subcellularLocation>
        <location evidence="2">Cell membrane</location>
        <topology evidence="2">Multi-pass membrane protein</topology>
    </subcellularLocation>
</comment>
<name>A0ABQ4KV20_SIMTE</name>
<comment type="similarity">
    <text evidence="1 2">Belongs to the BioY family.</text>
</comment>
<gene>
    <name evidence="4" type="primary">bioY</name>
    <name evidence="4" type="ORF">J6TS1_13890</name>
</gene>
<feature type="transmembrane region" description="Helical" evidence="3">
    <location>
        <begin position="163"/>
        <end position="185"/>
    </location>
</feature>
<feature type="transmembrane region" description="Helical" evidence="3">
    <location>
        <begin position="39"/>
        <end position="61"/>
    </location>
</feature>
<feature type="transmembrane region" description="Helical" evidence="3">
    <location>
        <begin position="68"/>
        <end position="88"/>
    </location>
</feature>
<evidence type="ECO:0000256" key="1">
    <source>
        <dbReference type="ARBA" id="ARBA00010692"/>
    </source>
</evidence>
<keyword evidence="2" id="KW-1003">Cell membrane</keyword>
<evidence type="ECO:0000256" key="3">
    <source>
        <dbReference type="SAM" id="Phobius"/>
    </source>
</evidence>
<keyword evidence="2" id="KW-0813">Transport</keyword>
<organism evidence="4 5">
    <name type="scientific">Siminovitchia terrae</name>
    <name type="common">Bacillus terrae</name>
    <dbReference type="NCBI Taxonomy" id="1914933"/>
    <lineage>
        <taxon>Bacteria</taxon>
        <taxon>Bacillati</taxon>
        <taxon>Bacillota</taxon>
        <taxon>Bacilli</taxon>
        <taxon>Bacillales</taxon>
        <taxon>Bacillaceae</taxon>
        <taxon>Siminovitchia</taxon>
    </lineage>
</organism>
<evidence type="ECO:0000313" key="4">
    <source>
        <dbReference type="EMBL" id="GIN95519.1"/>
    </source>
</evidence>
<dbReference type="InterPro" id="IPR003784">
    <property type="entry name" value="BioY"/>
</dbReference>
<keyword evidence="3" id="KW-1133">Transmembrane helix</keyword>
<dbReference type="Pfam" id="PF02632">
    <property type="entry name" value="BioY"/>
    <property type="match status" value="1"/>
</dbReference>
<keyword evidence="3" id="KW-0812">Transmembrane</keyword>
<accession>A0ABQ4KV20</accession>